<evidence type="ECO:0000256" key="3">
    <source>
        <dbReference type="PROSITE-ProRule" id="PRU00221"/>
    </source>
</evidence>
<dbReference type="Pfam" id="PF20703">
    <property type="entry name" value="nSTAND1"/>
    <property type="match status" value="1"/>
</dbReference>
<dbReference type="InterPro" id="IPR036322">
    <property type="entry name" value="WD40_repeat_dom_sf"/>
</dbReference>
<evidence type="ECO:0000313" key="7">
    <source>
        <dbReference type="Proteomes" id="UP000010475"/>
    </source>
</evidence>
<dbReference type="PROSITE" id="PS50294">
    <property type="entry name" value="WD_REPEATS_REGION"/>
    <property type="match status" value="12"/>
</dbReference>
<dbReference type="InterPro" id="IPR020472">
    <property type="entry name" value="WD40_PAC1"/>
</dbReference>
<dbReference type="Proteomes" id="UP000010475">
    <property type="component" value="Chromosome"/>
</dbReference>
<feature type="repeat" description="WD" evidence="3">
    <location>
        <begin position="1526"/>
        <end position="1560"/>
    </location>
</feature>
<keyword evidence="7" id="KW-1185">Reference proteome</keyword>
<feature type="domain" description="Peptidase C14 caspase" evidence="4">
    <location>
        <begin position="24"/>
        <end position="223"/>
    </location>
</feature>
<feature type="repeat" description="WD" evidence="3">
    <location>
        <begin position="1609"/>
        <end position="1650"/>
    </location>
</feature>
<feature type="repeat" description="WD" evidence="3">
    <location>
        <begin position="1484"/>
        <end position="1525"/>
    </location>
</feature>
<name>K9WUR9_9NOST</name>
<dbReference type="GO" id="GO:0004197">
    <property type="term" value="F:cysteine-type endopeptidase activity"/>
    <property type="evidence" value="ECO:0007669"/>
    <property type="project" value="InterPro"/>
</dbReference>
<feature type="repeat" description="WD" evidence="3">
    <location>
        <begin position="1567"/>
        <end position="1608"/>
    </location>
</feature>
<dbReference type="eggNOG" id="COG2319">
    <property type="taxonomic scope" value="Bacteria"/>
</dbReference>
<dbReference type="EMBL" id="CP003642">
    <property type="protein sequence ID" value="AFZ24105.1"/>
    <property type="molecule type" value="Genomic_DNA"/>
</dbReference>
<evidence type="ECO:0000256" key="2">
    <source>
        <dbReference type="ARBA" id="ARBA00022737"/>
    </source>
</evidence>
<organism evidence="6 7">
    <name type="scientific">Cylindrospermum stagnale PCC 7417</name>
    <dbReference type="NCBI Taxonomy" id="56107"/>
    <lineage>
        <taxon>Bacteria</taxon>
        <taxon>Bacillati</taxon>
        <taxon>Cyanobacteriota</taxon>
        <taxon>Cyanophyceae</taxon>
        <taxon>Nostocales</taxon>
        <taxon>Nostocaceae</taxon>
        <taxon>Cylindrospermum</taxon>
    </lineage>
</organism>
<keyword evidence="1 3" id="KW-0853">WD repeat</keyword>
<feature type="repeat" description="WD" evidence="3">
    <location>
        <begin position="1364"/>
        <end position="1405"/>
    </location>
</feature>
<evidence type="ECO:0000259" key="4">
    <source>
        <dbReference type="Pfam" id="PF00656"/>
    </source>
</evidence>
<dbReference type="InterPro" id="IPR029030">
    <property type="entry name" value="Caspase-like_dom_sf"/>
</dbReference>
<dbReference type="PROSITE" id="PS50082">
    <property type="entry name" value="WD_REPEATS_2"/>
    <property type="match status" value="12"/>
</dbReference>
<accession>K9WUR9</accession>
<dbReference type="PANTHER" id="PTHR19848">
    <property type="entry name" value="WD40 REPEAT PROTEIN"/>
    <property type="match status" value="1"/>
</dbReference>
<dbReference type="HOGENOM" id="CLU_002352_0_0_3"/>
<sequence length="1717" mass="189534">MCPRGVATSQSTSGKQTITSKLWLLLVGVNQYQDKRIPPLRYSAVDCQILAEALAGATQEQFLQKEVKIYHDFAQEFSLLATVRTTLQQITAAAAPLDTILFYFSGHGMLQPQNQQAFLCLADTQKDDLPNTALAVQELLQLLGNSRAQNQLVWLDACHSGGMTLRGMNPTPQLVEVLQQRAAKSKGFYALLSCDTEQQSWEFPELGHGVFTYYLMRGLQGDAADVQGLISADGLYRYVYYQTLQYIDKTNQQLRLINQQKRGKGDTHLFSEYPLQTPKRIVEGVGELILGNIPAIPEFRPPRTALVIEGISGSQKTLDFSKMLASVAAFDLQYLPRSRTTTVKDIRAAIQECLRSLSQQQRQRTEEPATVLLYLRGRLAQTPTGEAAFVLLEDIWLGRSWLKKQLRRSQVAQQIIILDCPVVDARFMASLQEWVEDLQLGSETGQCIIAANSPKVNPEQFAQALTDTLNAAAKPAGLSVAGWISQLQVYLAGALNLHIWLSGTQGVIEIIPPTTGGRSNKAALDLKICPYRGLRAFGEEDAQYFYGRETLTRQLISQLGQKSFLAVVGASGSGKSSVVHGGLIAQLRLGKQLPGSDSWWMKSLCPGTRPLDALARRLAGEGKGENLAPHLLLEGMLYQGVEGFVYWIRSRPEPMVVLVIDQFEELFTLAPSEDRQRFLELVLGAVEYAPDKFKLVMTLRADFIAACLEVSALARWLQQSSVLVPPNLSDEDYRRVIVNPAEQVGLKVEPGLVEVLLQELNHSAGDLPLLEFVLEQLWEFRQGGELTLFAYQQQVGGIKGALERKAQAVYDGLDSQTQDCARWIFLSLTQLGEGTEDTRRRVFKSELVVQRYPALLVERTLQALTAGKLVVVNLDEAVGSVKGEEVSLIASSSVVTIEVVHEILIRHWSTLRWWLEENRSRLRSQRQVEQAAALWKHNDEQADFLLSGIRLGEAEEIYVKYTDELSQDVQHFIAACLEARQRQQFEQKKRLRQAQRAIAVISILGIIASGFGGLAYFQKQSAQLREVAALNASSEALLLSNQQLEALIASVKSGRELKQVFAPPKDIQFATAASFQQAVTQTQEFNRLQGHNQQVNAVSFSHDGRFIASASDDQTVKIWNSSGQLFTTFPGFKNRVISVAFSPDGKFIAASADNTIQVFGNDIGLGEKFFLTNRQERQERQDNKEGGTFKTNSRLVKSLSEHTDIVTDISFSHDGNILASSSLDHTVKLWRIDGTLINSWNADNGWVNTVCFSPDGQVIASGGEDNVVKLWQASNGKLITSLVGHKGRITRIKFSPDGKYIASASGDKTIKLWNADGKLLQTLESHSEQVNSISFSPDNQFLASAAADNTIKLWRLNGSLLATLKGHGEQVRDVSFSQDGKILASASADKTIKLWQVPNNELLEGNVNSVGFNTDGKIFASAGWDGNITIRRRDKLTNLQKFKGHPDIINAVIFSQNGKYLATASADKTIKVWNSQNFQLIKIFTGHNNRVTSISFSPDSRILASASADKTIKLWRIADGTLLQTLIGHIDEVTTVSFSPDGKSLASGSADNTVKLWRIDGMLLKNFTGHNLAIASVKFSPDGKTLASASWDNTIKLWNVTTGQLINTLAGHSDGVTGLSFSPDGQILASGSADNTIKLWNTPTGTLLKTLLGHPHRVNSLSFSPDGKLLLSGGKDAGVMLWDLDLDDLMQRGCARLTDYLQNNPNVKEDERHICDR</sequence>
<dbReference type="InterPro" id="IPR049052">
    <property type="entry name" value="nSTAND1"/>
</dbReference>
<proteinExistence type="predicted"/>
<feature type="repeat" description="WD" evidence="3">
    <location>
        <begin position="1088"/>
        <end position="1120"/>
    </location>
</feature>
<evidence type="ECO:0000256" key="1">
    <source>
        <dbReference type="ARBA" id="ARBA00022574"/>
    </source>
</evidence>
<dbReference type="PATRIC" id="fig|56107.3.peg.2053"/>
<dbReference type="SUPFAM" id="SSF52540">
    <property type="entry name" value="P-loop containing nucleoside triphosphate hydrolases"/>
    <property type="match status" value="1"/>
</dbReference>
<feature type="repeat" description="WD" evidence="3">
    <location>
        <begin position="1442"/>
        <end position="1483"/>
    </location>
</feature>
<dbReference type="CDD" id="cd00200">
    <property type="entry name" value="WD40"/>
    <property type="match status" value="2"/>
</dbReference>
<evidence type="ECO:0000259" key="5">
    <source>
        <dbReference type="Pfam" id="PF20703"/>
    </source>
</evidence>
<dbReference type="SUPFAM" id="SSF52129">
    <property type="entry name" value="Caspase-like"/>
    <property type="match status" value="1"/>
</dbReference>
<gene>
    <name evidence="6" type="ORF">Cylst_1848</name>
</gene>
<feature type="domain" description="Novel STAND NTPase 1" evidence="5">
    <location>
        <begin position="530"/>
        <end position="942"/>
    </location>
</feature>
<dbReference type="eggNOG" id="COG4249">
    <property type="taxonomic scope" value="Bacteria"/>
</dbReference>
<dbReference type="Gene3D" id="2.130.10.10">
    <property type="entry name" value="YVTN repeat-like/Quinoprotein amine dehydrogenase"/>
    <property type="match status" value="4"/>
</dbReference>
<dbReference type="InterPro" id="IPR001680">
    <property type="entry name" value="WD40_rpt"/>
</dbReference>
<feature type="repeat" description="WD" evidence="3">
    <location>
        <begin position="1651"/>
        <end position="1692"/>
    </location>
</feature>
<dbReference type="PANTHER" id="PTHR19848:SF8">
    <property type="entry name" value="F-BOX AND WD REPEAT DOMAIN CONTAINING 7"/>
    <property type="match status" value="1"/>
</dbReference>
<dbReference type="GO" id="GO:0006508">
    <property type="term" value="P:proteolysis"/>
    <property type="evidence" value="ECO:0007669"/>
    <property type="project" value="InterPro"/>
</dbReference>
<dbReference type="SMART" id="SM00320">
    <property type="entry name" value="WD40"/>
    <property type="match status" value="14"/>
</dbReference>
<dbReference type="SUPFAM" id="SSF50978">
    <property type="entry name" value="WD40 repeat-like"/>
    <property type="match status" value="2"/>
</dbReference>
<dbReference type="Pfam" id="PF00400">
    <property type="entry name" value="WD40"/>
    <property type="match status" value="14"/>
</dbReference>
<dbReference type="Gene3D" id="3.40.50.1460">
    <property type="match status" value="1"/>
</dbReference>
<dbReference type="InterPro" id="IPR015943">
    <property type="entry name" value="WD40/YVTN_repeat-like_dom_sf"/>
</dbReference>
<dbReference type="InterPro" id="IPR011600">
    <property type="entry name" value="Pept_C14_caspase"/>
</dbReference>
<feature type="repeat" description="WD" evidence="3">
    <location>
        <begin position="1240"/>
        <end position="1281"/>
    </location>
</feature>
<dbReference type="RefSeq" id="WP_015207361.1">
    <property type="nucleotide sequence ID" value="NC_019757.1"/>
</dbReference>
<dbReference type="PRINTS" id="PR00320">
    <property type="entry name" value="GPROTEINBRPT"/>
</dbReference>
<protein>
    <submittedName>
        <fullName evidence="6">WD40 repeat-containing protein</fullName>
    </submittedName>
</protein>
<dbReference type="PROSITE" id="PS00678">
    <property type="entry name" value="WD_REPEATS_1"/>
    <property type="match status" value="2"/>
</dbReference>
<dbReference type="STRING" id="56107.Cylst_1848"/>
<dbReference type="KEGG" id="csg:Cylst_1848"/>
<feature type="repeat" description="WD" evidence="3">
    <location>
        <begin position="1323"/>
        <end position="1357"/>
    </location>
</feature>
<feature type="repeat" description="WD" evidence="3">
    <location>
        <begin position="1199"/>
        <end position="1233"/>
    </location>
</feature>
<dbReference type="Pfam" id="PF00656">
    <property type="entry name" value="Peptidase_C14"/>
    <property type="match status" value="1"/>
</dbReference>
<evidence type="ECO:0000313" key="6">
    <source>
        <dbReference type="EMBL" id="AFZ24105.1"/>
    </source>
</evidence>
<reference evidence="6 7" key="1">
    <citation type="submission" date="2012-06" db="EMBL/GenBank/DDBJ databases">
        <title>Finished chromosome of genome of Cylindrospermum stagnale PCC 7417.</title>
        <authorList>
            <consortium name="US DOE Joint Genome Institute"/>
            <person name="Gugger M."/>
            <person name="Coursin T."/>
            <person name="Rippka R."/>
            <person name="Tandeau De Marsac N."/>
            <person name="Huntemann M."/>
            <person name="Wei C.-L."/>
            <person name="Han J."/>
            <person name="Detter J.C."/>
            <person name="Han C."/>
            <person name="Tapia R."/>
            <person name="Chen A."/>
            <person name="Kyrpides N."/>
            <person name="Mavromatis K."/>
            <person name="Markowitz V."/>
            <person name="Szeto E."/>
            <person name="Ivanova N."/>
            <person name="Pagani I."/>
            <person name="Pati A."/>
            <person name="Goodwin L."/>
            <person name="Nordberg H.P."/>
            <person name="Cantor M.N."/>
            <person name="Hua S.X."/>
            <person name="Woyke T."/>
            <person name="Kerfeld C.A."/>
        </authorList>
    </citation>
    <scope>NUCLEOTIDE SEQUENCE [LARGE SCALE GENOMIC DNA]</scope>
    <source>
        <strain evidence="6 7">PCC 7417</strain>
    </source>
</reference>
<dbReference type="InterPro" id="IPR027417">
    <property type="entry name" value="P-loop_NTPase"/>
</dbReference>
<feature type="repeat" description="WD" evidence="3">
    <location>
        <begin position="1282"/>
        <end position="1314"/>
    </location>
</feature>
<dbReference type="OrthoDB" id="414840at2"/>
<keyword evidence="2" id="KW-0677">Repeat</keyword>
<dbReference type="InterPro" id="IPR019775">
    <property type="entry name" value="WD40_repeat_CS"/>
</dbReference>